<dbReference type="CDD" id="cd00761">
    <property type="entry name" value="Glyco_tranf_GTA_type"/>
    <property type="match status" value="1"/>
</dbReference>
<sequence length="276" mass="31640">MRQDSRVVYIPLKVSVDGDHSIGLKRNMCTFLATGSYLAHFDDDDLYSPNYLAIMMRSMEQQNSSAITLGSWYIYDCATRKFGHFDSAVLGTDLQLADQWVFGYGFSFVYARDLALEEPFLDESFGEDWAFYTQVRNRNLRAERKRGCTSVWVAEVDDETSVLMYRNSETGEVRWERPKDSELVDVPERTLSFMDAAGVAVHHDRDGICLHTMHDSSTSDSWAGREVPHEDAVRLHFCSLEHFQAYRDRFPWTDKVSRFINGGLAQESSLTTMSVT</sequence>
<dbReference type="AlphaFoldDB" id="A0A7S1AA45"/>
<dbReference type="EMBL" id="HBFQ01031000">
    <property type="protein sequence ID" value="CAD8847498.1"/>
    <property type="molecule type" value="Transcribed_RNA"/>
</dbReference>
<gene>
    <name evidence="1" type="ORF">NSCI0253_LOCUS21848</name>
</gene>
<name>A0A7S1AA45_NOCSC</name>
<dbReference type="InterPro" id="IPR029044">
    <property type="entry name" value="Nucleotide-diphossugar_trans"/>
</dbReference>
<reference evidence="1" key="1">
    <citation type="submission" date="2021-01" db="EMBL/GenBank/DDBJ databases">
        <authorList>
            <person name="Corre E."/>
            <person name="Pelletier E."/>
            <person name="Niang G."/>
            <person name="Scheremetjew M."/>
            <person name="Finn R."/>
            <person name="Kale V."/>
            <person name="Holt S."/>
            <person name="Cochrane G."/>
            <person name="Meng A."/>
            <person name="Brown T."/>
            <person name="Cohen L."/>
        </authorList>
    </citation>
    <scope>NUCLEOTIDE SEQUENCE</scope>
</reference>
<dbReference type="Gene3D" id="3.90.550.10">
    <property type="entry name" value="Spore Coat Polysaccharide Biosynthesis Protein SpsA, Chain A"/>
    <property type="match status" value="1"/>
</dbReference>
<protein>
    <recommendedName>
        <fullName evidence="2">Glycosyltransferase 2-like domain-containing protein</fullName>
    </recommendedName>
</protein>
<proteinExistence type="predicted"/>
<organism evidence="1">
    <name type="scientific">Noctiluca scintillans</name>
    <name type="common">Sea sparkle</name>
    <name type="synonym">Red tide dinoflagellate</name>
    <dbReference type="NCBI Taxonomy" id="2966"/>
    <lineage>
        <taxon>Eukaryota</taxon>
        <taxon>Sar</taxon>
        <taxon>Alveolata</taxon>
        <taxon>Dinophyceae</taxon>
        <taxon>Noctilucales</taxon>
        <taxon>Noctilucaceae</taxon>
        <taxon>Noctiluca</taxon>
    </lineage>
</organism>
<dbReference type="SUPFAM" id="SSF53448">
    <property type="entry name" value="Nucleotide-diphospho-sugar transferases"/>
    <property type="match status" value="1"/>
</dbReference>
<accession>A0A7S1AA45</accession>
<evidence type="ECO:0008006" key="2">
    <source>
        <dbReference type="Google" id="ProtNLM"/>
    </source>
</evidence>
<evidence type="ECO:0000313" key="1">
    <source>
        <dbReference type="EMBL" id="CAD8847498.1"/>
    </source>
</evidence>